<proteinExistence type="predicted"/>
<feature type="compositionally biased region" description="Basic and acidic residues" evidence="1">
    <location>
        <begin position="46"/>
        <end position="58"/>
    </location>
</feature>
<evidence type="ECO:0000313" key="4">
    <source>
        <dbReference type="Proteomes" id="UP000319627"/>
    </source>
</evidence>
<feature type="transmembrane region" description="Helical" evidence="2">
    <location>
        <begin position="6"/>
        <end position="26"/>
    </location>
</feature>
<gene>
    <name evidence="3" type="ORF">LX59_00891</name>
</gene>
<feature type="region of interest" description="Disordered" evidence="1">
    <location>
        <begin position="39"/>
        <end position="58"/>
    </location>
</feature>
<dbReference type="EMBL" id="VLKG01000002">
    <property type="protein sequence ID" value="TWH76846.1"/>
    <property type="molecule type" value="Genomic_DNA"/>
</dbReference>
<accession>A0A562J0Y2</accession>
<reference evidence="3 4" key="1">
    <citation type="submission" date="2019-07" db="EMBL/GenBank/DDBJ databases">
        <title>Genomic Encyclopedia of Type Strains, Phase I: the one thousand microbial genomes (KMG-I) project.</title>
        <authorList>
            <person name="Kyrpides N."/>
        </authorList>
    </citation>
    <scope>NUCLEOTIDE SEQUENCE [LARGE SCALE GENOMIC DNA]</scope>
    <source>
        <strain evidence="3 4">DSM 375</strain>
    </source>
</reference>
<keyword evidence="4" id="KW-1185">Reference proteome</keyword>
<keyword evidence="2" id="KW-0472">Membrane</keyword>
<keyword evidence="2" id="KW-1133">Transmembrane helix</keyword>
<protein>
    <submittedName>
        <fullName evidence="3">Cytochrome c oxidase cbb3-type subunit 4</fullName>
    </submittedName>
</protein>
<evidence type="ECO:0000313" key="3">
    <source>
        <dbReference type="EMBL" id="TWH76846.1"/>
    </source>
</evidence>
<evidence type="ECO:0000256" key="2">
    <source>
        <dbReference type="SAM" id="Phobius"/>
    </source>
</evidence>
<name>A0A562J0Y2_9GAMM</name>
<organism evidence="3 4">
    <name type="scientific">Azomonas agilis</name>
    <dbReference type="NCBI Taxonomy" id="116849"/>
    <lineage>
        <taxon>Bacteria</taxon>
        <taxon>Pseudomonadati</taxon>
        <taxon>Pseudomonadota</taxon>
        <taxon>Gammaproteobacteria</taxon>
        <taxon>Pseudomonadales</taxon>
        <taxon>Pseudomonadaceae</taxon>
        <taxon>Azomonas</taxon>
    </lineage>
</organism>
<dbReference type="CDD" id="cd01324">
    <property type="entry name" value="cbb3_Oxidase_CcoQ"/>
    <property type="match status" value="1"/>
</dbReference>
<evidence type="ECO:0000256" key="1">
    <source>
        <dbReference type="SAM" id="MobiDB-lite"/>
    </source>
</evidence>
<dbReference type="AlphaFoldDB" id="A0A562J0Y2"/>
<dbReference type="Proteomes" id="UP000319627">
    <property type="component" value="Unassembled WGS sequence"/>
</dbReference>
<comment type="caution">
    <text evidence="3">The sequence shown here is derived from an EMBL/GenBank/DDBJ whole genome shotgun (WGS) entry which is preliminary data.</text>
</comment>
<keyword evidence="2" id="KW-0812">Transmembrane</keyword>
<sequence>MDTGTLRGLGTLLIMLAFVALVIWAYSGKRKKNFDEAAQLPFADEPNPHKRDPNDPKA</sequence>
<dbReference type="InterPro" id="IPR008621">
    <property type="entry name" value="Cbb3-typ_cyt_oxidase_comp"/>
</dbReference>
<dbReference type="Pfam" id="PF05545">
    <property type="entry name" value="FixQ"/>
    <property type="match status" value="1"/>
</dbReference>
<dbReference type="RefSeq" id="WP_144570619.1">
    <property type="nucleotide sequence ID" value="NZ_VLKG01000002.1"/>
</dbReference>
<dbReference type="OrthoDB" id="6402501at2"/>